<dbReference type="OrthoDB" id="4883460at2"/>
<keyword evidence="2" id="KW-1185">Reference proteome</keyword>
<accession>A0A4P7II47</accession>
<evidence type="ECO:0000313" key="1">
    <source>
        <dbReference type="EMBL" id="QBX57008.1"/>
    </source>
</evidence>
<protein>
    <submittedName>
        <fullName evidence="1">Uncharacterized protein</fullName>
    </submittedName>
</protein>
<organism evidence="1 2">
    <name type="scientific">Nocardioides seonyuensis</name>
    <dbReference type="NCBI Taxonomy" id="2518371"/>
    <lineage>
        <taxon>Bacteria</taxon>
        <taxon>Bacillati</taxon>
        <taxon>Actinomycetota</taxon>
        <taxon>Actinomycetes</taxon>
        <taxon>Propionibacteriales</taxon>
        <taxon>Nocardioidaceae</taxon>
        <taxon>Nocardioides</taxon>
    </lineage>
</organism>
<reference evidence="1 2" key="1">
    <citation type="submission" date="2019-03" db="EMBL/GenBank/DDBJ databases">
        <title>Three New Species of Nocardioides, Nocardioides euryhalodurans sp. nov., Nocardioides seonyuensis sp. nov. and Nocardioides eburneoflavus sp. nov. Iolated from Soil.</title>
        <authorList>
            <person name="Roh S.G."/>
            <person name="Lee C."/>
            <person name="Kim M.-K."/>
            <person name="Kim S.B."/>
        </authorList>
    </citation>
    <scope>NUCLEOTIDE SEQUENCE [LARGE SCALE GENOMIC DNA]</scope>
    <source>
        <strain evidence="1 2">MMS17-SY207-3</strain>
    </source>
</reference>
<dbReference type="Proteomes" id="UP000294853">
    <property type="component" value="Chromosome"/>
</dbReference>
<dbReference type="EMBL" id="CP038436">
    <property type="protein sequence ID" value="QBX57008.1"/>
    <property type="molecule type" value="Genomic_DNA"/>
</dbReference>
<evidence type="ECO:0000313" key="2">
    <source>
        <dbReference type="Proteomes" id="UP000294853"/>
    </source>
</evidence>
<dbReference type="KEGG" id="nsn:EXE58_17250"/>
<dbReference type="RefSeq" id="WP_135268993.1">
    <property type="nucleotide sequence ID" value="NZ_CP038436.1"/>
</dbReference>
<sequence length="62" mass="6782">MDEQQGSAHSDGLAFEPTGVVEVDQVLEQIDRLGDVPVAEHVGAFERAQEQLRRALDAPQEP</sequence>
<gene>
    <name evidence="1" type="ORF">EXE58_17250</name>
</gene>
<proteinExistence type="predicted"/>
<dbReference type="AlphaFoldDB" id="A0A4P7II47"/>
<name>A0A4P7II47_9ACTN</name>